<dbReference type="SUPFAM" id="SSF50952">
    <property type="entry name" value="Soluble quinoprotein glucose dehydrogenase"/>
    <property type="match status" value="1"/>
</dbReference>
<keyword evidence="2" id="KW-0732">Signal</keyword>
<dbReference type="InterPro" id="IPR011042">
    <property type="entry name" value="6-blade_b-propeller_TolB-like"/>
</dbReference>
<evidence type="ECO:0000256" key="1">
    <source>
        <dbReference type="SAM" id="MobiDB-lite"/>
    </source>
</evidence>
<name>A0A7Y9E7E1_9ACTN</name>
<reference evidence="4 5" key="1">
    <citation type="submission" date="2020-07" db="EMBL/GenBank/DDBJ databases">
        <title>Sequencing the genomes of 1000 actinobacteria strains.</title>
        <authorList>
            <person name="Klenk H.-P."/>
        </authorList>
    </citation>
    <scope>NUCLEOTIDE SEQUENCE [LARGE SCALE GENOMIC DNA]</scope>
    <source>
        <strain evidence="4 5">DSM 21350</strain>
    </source>
</reference>
<feature type="chain" id="PRO_5038889210" evidence="2">
    <location>
        <begin position="21"/>
        <end position="379"/>
    </location>
</feature>
<protein>
    <submittedName>
        <fullName evidence="4">Glucose/arabinose dehydrogenase</fullName>
    </submittedName>
</protein>
<comment type="caution">
    <text evidence="4">The sequence shown here is derived from an EMBL/GenBank/DDBJ whole genome shotgun (WGS) entry which is preliminary data.</text>
</comment>
<dbReference type="PANTHER" id="PTHR19328">
    <property type="entry name" value="HEDGEHOG-INTERACTING PROTEIN"/>
    <property type="match status" value="1"/>
</dbReference>
<dbReference type="PANTHER" id="PTHR19328:SF13">
    <property type="entry name" value="HIPL1 PROTEIN"/>
    <property type="match status" value="1"/>
</dbReference>
<evidence type="ECO:0000256" key="2">
    <source>
        <dbReference type="SAM" id="SignalP"/>
    </source>
</evidence>
<keyword evidence="5" id="KW-1185">Reference proteome</keyword>
<feature type="domain" description="Glucose/Sorbosone dehydrogenase" evidence="3">
    <location>
        <begin position="67"/>
        <end position="363"/>
    </location>
</feature>
<feature type="region of interest" description="Disordered" evidence="1">
    <location>
        <begin position="19"/>
        <end position="60"/>
    </location>
</feature>
<accession>A0A7Y9E7E1</accession>
<dbReference type="Pfam" id="PF07995">
    <property type="entry name" value="GSDH"/>
    <property type="match status" value="1"/>
</dbReference>
<organism evidence="4 5">
    <name type="scientific">Nocardioides panaciterrulae</name>
    <dbReference type="NCBI Taxonomy" id="661492"/>
    <lineage>
        <taxon>Bacteria</taxon>
        <taxon>Bacillati</taxon>
        <taxon>Actinomycetota</taxon>
        <taxon>Actinomycetes</taxon>
        <taxon>Propionibacteriales</taxon>
        <taxon>Nocardioidaceae</taxon>
        <taxon>Nocardioides</taxon>
    </lineage>
</organism>
<gene>
    <name evidence="4" type="ORF">BJZ21_002608</name>
</gene>
<proteinExistence type="predicted"/>
<dbReference type="Proteomes" id="UP000535511">
    <property type="component" value="Unassembled WGS sequence"/>
</dbReference>
<dbReference type="AlphaFoldDB" id="A0A7Y9E7E1"/>
<dbReference type="RefSeq" id="WP_179664157.1">
    <property type="nucleotide sequence ID" value="NZ_JACCBG010000001.1"/>
</dbReference>
<dbReference type="Gene3D" id="2.120.10.30">
    <property type="entry name" value="TolB, C-terminal domain"/>
    <property type="match status" value="1"/>
</dbReference>
<evidence type="ECO:0000259" key="3">
    <source>
        <dbReference type="Pfam" id="PF07995"/>
    </source>
</evidence>
<evidence type="ECO:0000313" key="4">
    <source>
        <dbReference type="EMBL" id="NYD42525.1"/>
    </source>
</evidence>
<dbReference type="InterPro" id="IPR012938">
    <property type="entry name" value="Glc/Sorbosone_DH"/>
</dbReference>
<dbReference type="InterPro" id="IPR011041">
    <property type="entry name" value="Quinoprot_gluc/sorb_DH_b-prop"/>
</dbReference>
<feature type="compositionally biased region" description="Low complexity" evidence="1">
    <location>
        <begin position="19"/>
        <end position="48"/>
    </location>
</feature>
<dbReference type="EMBL" id="JACCBG010000001">
    <property type="protein sequence ID" value="NYD42525.1"/>
    <property type="molecule type" value="Genomic_DNA"/>
</dbReference>
<dbReference type="SUPFAM" id="SSF63829">
    <property type="entry name" value="Calcium-dependent phosphotriesterase"/>
    <property type="match status" value="1"/>
</dbReference>
<sequence length="379" mass="39286">MRRGAALVVALAALALPACTSSDHPGTGSPTGSPTSSPTGSSAGSSAGSQGGSHGGPRVVGTVARDLQVPWGIAFLPGGDAVVTERDTKRVLRIDGTTHRVSVIATFADPVDPGAAGESGLLGVAVSPDFATDHLLFFYETTTSGNRIVEATYDGGRLGPLRTVLDGIPAGFIHDGGRLAFGPDGYLYASTGETGDSSLAQDKGSLGGKILRITTDGEAAPGNPFGSPVWSYGHRNVEGLAFDDAGRLWASEFGQDTWDELNLIRPGRDYGWPLVEGKGGTGGLVDPQLVWPTDQASPSGLAWLDGHLWLAALHGARLWRVDVTGARAHDPRAFFVGAYGRLRTVVVAPDGMLWVTTSNRDGRGSPVAGDDRILLVDPT</sequence>
<evidence type="ECO:0000313" key="5">
    <source>
        <dbReference type="Proteomes" id="UP000535511"/>
    </source>
</evidence>
<feature type="signal peptide" evidence="2">
    <location>
        <begin position="1"/>
        <end position="20"/>
    </location>
</feature>